<dbReference type="Gene3D" id="6.10.340.10">
    <property type="match status" value="1"/>
</dbReference>
<keyword evidence="7" id="KW-1133">Transmembrane helix</keyword>
<keyword evidence="3 7" id="KW-0472">Membrane</keyword>
<dbReference type="GO" id="GO:0007165">
    <property type="term" value="P:signal transduction"/>
    <property type="evidence" value="ECO:0007669"/>
    <property type="project" value="UniProtKB-KW"/>
</dbReference>
<evidence type="ECO:0000256" key="2">
    <source>
        <dbReference type="ARBA" id="ARBA00022475"/>
    </source>
</evidence>
<dbReference type="PROSITE" id="PS50111">
    <property type="entry name" value="CHEMOTAXIS_TRANSDUC_2"/>
    <property type="match status" value="1"/>
</dbReference>
<dbReference type="PANTHER" id="PTHR32089:SF112">
    <property type="entry name" value="LYSOZYME-LIKE PROTEIN-RELATED"/>
    <property type="match status" value="1"/>
</dbReference>
<evidence type="ECO:0000256" key="5">
    <source>
        <dbReference type="ARBA" id="ARBA00029447"/>
    </source>
</evidence>
<dbReference type="SMART" id="SM00283">
    <property type="entry name" value="MA"/>
    <property type="match status" value="1"/>
</dbReference>
<feature type="transmembrane region" description="Helical" evidence="7">
    <location>
        <begin position="12"/>
        <end position="30"/>
    </location>
</feature>
<evidence type="ECO:0000313" key="11">
    <source>
        <dbReference type="Proteomes" id="UP000028549"/>
    </source>
</evidence>
<dbReference type="SUPFAM" id="SSF58104">
    <property type="entry name" value="Methyl-accepting chemotaxis protein (MCP) signaling domain"/>
    <property type="match status" value="1"/>
</dbReference>
<dbReference type="PANTHER" id="PTHR32089">
    <property type="entry name" value="METHYL-ACCEPTING CHEMOTAXIS PROTEIN MCPB"/>
    <property type="match status" value="1"/>
</dbReference>
<comment type="subcellular location">
    <subcellularLocation>
        <location evidence="1">Cell membrane</location>
    </subcellularLocation>
</comment>
<keyword evidence="2" id="KW-1003">Cell membrane</keyword>
<feature type="domain" description="Methyl-accepting transducer" evidence="8">
    <location>
        <begin position="281"/>
        <end position="517"/>
    </location>
</feature>
<proteinExistence type="inferred from homology"/>
<dbReference type="InterPro" id="IPR004089">
    <property type="entry name" value="MCPsignal_dom"/>
</dbReference>
<evidence type="ECO:0000256" key="6">
    <source>
        <dbReference type="PROSITE-ProRule" id="PRU00284"/>
    </source>
</evidence>
<evidence type="ECO:0008006" key="12">
    <source>
        <dbReference type="Google" id="ProtNLM"/>
    </source>
</evidence>
<evidence type="ECO:0000313" key="10">
    <source>
        <dbReference type="EMBL" id="KEZ48263.1"/>
    </source>
</evidence>
<comment type="caution">
    <text evidence="10">The sequence shown here is derived from an EMBL/GenBank/DDBJ whole genome shotgun (WGS) entry which is preliminary data.</text>
</comment>
<dbReference type="Proteomes" id="UP000028549">
    <property type="component" value="Unassembled WGS sequence"/>
</dbReference>
<dbReference type="InterPro" id="IPR003660">
    <property type="entry name" value="HAMP_dom"/>
</dbReference>
<organism evidence="10 11">
    <name type="scientific">Metabacillus indicus</name>
    <name type="common">Bacillus indicus</name>
    <dbReference type="NCBI Taxonomy" id="246786"/>
    <lineage>
        <taxon>Bacteria</taxon>
        <taxon>Bacillati</taxon>
        <taxon>Bacillota</taxon>
        <taxon>Bacilli</taxon>
        <taxon>Bacillales</taxon>
        <taxon>Bacillaceae</taxon>
        <taxon>Metabacillus</taxon>
    </lineage>
</organism>
<dbReference type="CDD" id="cd11386">
    <property type="entry name" value="MCP_signal"/>
    <property type="match status" value="1"/>
</dbReference>
<sequence length="567" mass="61298">MKSIKWKILMSYAIVLLLLVIIAVFSYLTINRISDDVEEITANDLAFLESSNSMTFSVAYRAKIARDYILFDREEFKKQFLDETEKAIETEKVLQEAIQNGKISKEVESALSEADEKTIKWRTLVTEEIIPLYDSGEREKALQLMEEKCLPYSQEAIDAWAEVVKIQNKITSDQTSETIESSNQSKIIIVIASVIAFAAALIIGLLNANGISKAAALIVDRLETISKGDLKGDLIQAQSQDEIGRLIVASNTMSVNLKAFMQRVSDTSGQVAAASQQLDASAEHSSASAMQVTATIQGIAEDANTSSESANESVRSMEEMAKGVYQIAESSEDVSRESQTAAKQATDGNILVDKAVEQMGAIQTSVATTSHLLSNLGNRSKEIGKIAEMITGIAEQTNLLSLNAAIEAARAGEHGRGFAIVADEVRKLAEQSKESADQIDELIGHIQNDASTAISSMAQGEGEVKKGTDAMNEAGHAFKNIITSIHLVSEKIEEVSRSAKKMAGDSKHVNERIHSLANAATDTSLNSQNAAVSSKEQLAAMQEVSASAASLSHIAGELQEELKKFKF</sequence>
<dbReference type="AlphaFoldDB" id="A0A084GLQ1"/>
<evidence type="ECO:0000256" key="7">
    <source>
        <dbReference type="SAM" id="Phobius"/>
    </source>
</evidence>
<protein>
    <recommendedName>
        <fullName evidence="12">Chemotaxis protein</fullName>
    </recommendedName>
</protein>
<evidence type="ECO:0000256" key="3">
    <source>
        <dbReference type="ARBA" id="ARBA00023136"/>
    </source>
</evidence>
<name>A0A084GLQ1_METID</name>
<accession>A0A084GLQ1</accession>
<evidence type="ECO:0000259" key="9">
    <source>
        <dbReference type="PROSITE" id="PS50885"/>
    </source>
</evidence>
<dbReference type="Pfam" id="PF12729">
    <property type="entry name" value="4HB_MCP_1"/>
    <property type="match status" value="1"/>
</dbReference>
<dbReference type="OrthoDB" id="2168386at2"/>
<dbReference type="Pfam" id="PF00015">
    <property type="entry name" value="MCPsignal"/>
    <property type="match status" value="1"/>
</dbReference>
<dbReference type="Gene3D" id="1.10.287.950">
    <property type="entry name" value="Methyl-accepting chemotaxis protein"/>
    <property type="match status" value="1"/>
</dbReference>
<evidence type="ECO:0000259" key="8">
    <source>
        <dbReference type="PROSITE" id="PS50111"/>
    </source>
</evidence>
<feature type="domain" description="HAMP" evidence="9">
    <location>
        <begin position="209"/>
        <end position="262"/>
    </location>
</feature>
<dbReference type="RefSeq" id="WP_029566116.1">
    <property type="nucleotide sequence ID" value="NZ_JNVC02000014.1"/>
</dbReference>
<dbReference type="PROSITE" id="PS50885">
    <property type="entry name" value="HAMP"/>
    <property type="match status" value="1"/>
</dbReference>
<dbReference type="STRING" id="246786.GS18_0217155"/>
<reference evidence="10 11" key="1">
    <citation type="journal article" date="2005" name="Int. J. Syst. Evol. Microbiol.">
        <title>Bacillus cibi sp. nov., isolated from jeotgal, a traditional Korean fermented seafood.</title>
        <authorList>
            <person name="Yoon J.H."/>
            <person name="Lee C.H."/>
            <person name="Oh T.K."/>
        </authorList>
    </citation>
    <scope>NUCLEOTIDE SEQUENCE [LARGE SCALE GENOMIC DNA]</scope>
    <source>
        <strain evidence="10 11">DSM 16189</strain>
    </source>
</reference>
<keyword evidence="7" id="KW-0812">Transmembrane</keyword>
<keyword evidence="11" id="KW-1185">Reference proteome</keyword>
<comment type="similarity">
    <text evidence="5">Belongs to the methyl-accepting chemotaxis (MCP) protein family.</text>
</comment>
<gene>
    <name evidence="10" type="ORF">GS18_0217155</name>
</gene>
<dbReference type="InterPro" id="IPR024478">
    <property type="entry name" value="HlyB_4HB_MCP"/>
</dbReference>
<dbReference type="GO" id="GO:0005886">
    <property type="term" value="C:plasma membrane"/>
    <property type="evidence" value="ECO:0007669"/>
    <property type="project" value="UniProtKB-SubCell"/>
</dbReference>
<dbReference type="EMBL" id="JNVC02000014">
    <property type="protein sequence ID" value="KEZ48263.1"/>
    <property type="molecule type" value="Genomic_DNA"/>
</dbReference>
<evidence type="ECO:0000256" key="4">
    <source>
        <dbReference type="ARBA" id="ARBA00023224"/>
    </source>
</evidence>
<feature type="transmembrane region" description="Helical" evidence="7">
    <location>
        <begin position="187"/>
        <end position="208"/>
    </location>
</feature>
<evidence type="ECO:0000256" key="1">
    <source>
        <dbReference type="ARBA" id="ARBA00004236"/>
    </source>
</evidence>
<keyword evidence="4 6" id="KW-0807">Transducer</keyword>